<sequence>MAATQKDPEQIALARNLKHVPRTTSYNSLDLTLEEARYQARKQTHEYNQSFPAIRGALGKERLERLKNLLGHIADDQAYIEPPFQVDYGANISIGTRFYANFNLCILDCGLVTIGDRVIMGPHVSIFAATHEVEVQSRRENVEYAKPVVIGDDCWIGGHVVILPGVRVGKGVTVAAGSIVTKSVEDWSVVMGQPARVVKKVQPVEDVVEEVQG</sequence>
<dbReference type="RefSeq" id="XP_047756073.1">
    <property type="nucleotide sequence ID" value="XM_047899175.1"/>
</dbReference>
<dbReference type="PANTHER" id="PTHR23416:SF23">
    <property type="entry name" value="ACETYLTRANSFERASE C18B11.09C-RELATED"/>
    <property type="match status" value="1"/>
</dbReference>
<dbReference type="KEGG" id="ffu:CLAFUR5_00027"/>
<dbReference type="InterPro" id="IPR051159">
    <property type="entry name" value="Hexapeptide_acetyltransf"/>
</dbReference>
<dbReference type="InterPro" id="IPR001451">
    <property type="entry name" value="Hexapep"/>
</dbReference>
<keyword evidence="5" id="KW-1185">Reference proteome</keyword>
<dbReference type="GO" id="GO:0016407">
    <property type="term" value="F:acetyltransferase activity"/>
    <property type="evidence" value="ECO:0007669"/>
    <property type="project" value="InterPro"/>
</dbReference>
<dbReference type="Proteomes" id="UP000756132">
    <property type="component" value="Chromosome 1"/>
</dbReference>
<evidence type="ECO:0000259" key="3">
    <source>
        <dbReference type="Pfam" id="PF12464"/>
    </source>
</evidence>
<evidence type="ECO:0000313" key="5">
    <source>
        <dbReference type="Proteomes" id="UP000756132"/>
    </source>
</evidence>
<comment type="similarity">
    <text evidence="1">Belongs to the transferase hexapeptide repeat family.</text>
</comment>
<dbReference type="PROSITE" id="PS00101">
    <property type="entry name" value="HEXAPEP_TRANSFERASES"/>
    <property type="match status" value="1"/>
</dbReference>
<dbReference type="CDD" id="cd03357">
    <property type="entry name" value="LbH_MAT_GAT"/>
    <property type="match status" value="1"/>
</dbReference>
<dbReference type="GeneID" id="71979905"/>
<dbReference type="InterPro" id="IPR011004">
    <property type="entry name" value="Trimer_LpxA-like_sf"/>
</dbReference>
<feature type="domain" description="Maltose/galactoside acetyltransferase" evidence="3">
    <location>
        <begin position="26"/>
        <end position="73"/>
    </location>
</feature>
<dbReference type="Gene3D" id="2.160.10.10">
    <property type="entry name" value="Hexapeptide repeat proteins"/>
    <property type="match status" value="1"/>
</dbReference>
<protein>
    <submittedName>
        <fullName evidence="4">Maltose O-acetyltransferase</fullName>
    </submittedName>
</protein>
<dbReference type="InterPro" id="IPR024688">
    <property type="entry name" value="Mac_dom"/>
</dbReference>
<gene>
    <name evidence="4" type="ORF">CLAFUR5_00027</name>
</gene>
<dbReference type="InterPro" id="IPR018357">
    <property type="entry name" value="Hexapep_transf_CS"/>
</dbReference>
<accession>A0A9Q8L6E1</accession>
<dbReference type="OrthoDB" id="25818at2759"/>
<organism evidence="4 5">
    <name type="scientific">Passalora fulva</name>
    <name type="common">Tomato leaf mold</name>
    <name type="synonym">Cladosporium fulvum</name>
    <dbReference type="NCBI Taxonomy" id="5499"/>
    <lineage>
        <taxon>Eukaryota</taxon>
        <taxon>Fungi</taxon>
        <taxon>Dikarya</taxon>
        <taxon>Ascomycota</taxon>
        <taxon>Pezizomycotina</taxon>
        <taxon>Dothideomycetes</taxon>
        <taxon>Dothideomycetidae</taxon>
        <taxon>Mycosphaerellales</taxon>
        <taxon>Mycosphaerellaceae</taxon>
        <taxon>Fulvia</taxon>
    </lineage>
</organism>
<proteinExistence type="inferred from homology"/>
<dbReference type="Pfam" id="PF00132">
    <property type="entry name" value="Hexapep"/>
    <property type="match status" value="1"/>
</dbReference>
<dbReference type="PANTHER" id="PTHR23416">
    <property type="entry name" value="SIALIC ACID SYNTHASE-RELATED"/>
    <property type="match status" value="1"/>
</dbReference>
<evidence type="ECO:0000313" key="4">
    <source>
        <dbReference type="EMBL" id="UJO11707.1"/>
    </source>
</evidence>
<reference evidence="4" key="2">
    <citation type="journal article" date="2022" name="Microb. Genom.">
        <title>A chromosome-scale genome assembly of the tomato pathogen Cladosporium fulvum reveals a compartmentalized genome architecture and the presence of a dispensable chromosome.</title>
        <authorList>
            <person name="Zaccaron A.Z."/>
            <person name="Chen L.H."/>
            <person name="Samaras A."/>
            <person name="Stergiopoulos I."/>
        </authorList>
    </citation>
    <scope>NUCLEOTIDE SEQUENCE</scope>
    <source>
        <strain evidence="4">Race5_Kim</strain>
    </source>
</reference>
<keyword evidence="2" id="KW-0808">Transferase</keyword>
<dbReference type="Pfam" id="PF12464">
    <property type="entry name" value="Mac"/>
    <property type="match status" value="1"/>
</dbReference>
<dbReference type="AlphaFoldDB" id="A0A9Q8L6E1"/>
<dbReference type="EMBL" id="CP090163">
    <property type="protein sequence ID" value="UJO11707.1"/>
    <property type="molecule type" value="Genomic_DNA"/>
</dbReference>
<reference evidence="4" key="1">
    <citation type="submission" date="2021-12" db="EMBL/GenBank/DDBJ databases">
        <authorList>
            <person name="Zaccaron A."/>
            <person name="Stergiopoulos I."/>
        </authorList>
    </citation>
    <scope>NUCLEOTIDE SEQUENCE</scope>
    <source>
        <strain evidence="4">Race5_Kim</strain>
    </source>
</reference>
<dbReference type="SUPFAM" id="SSF51161">
    <property type="entry name" value="Trimeric LpxA-like enzymes"/>
    <property type="match status" value="1"/>
</dbReference>
<dbReference type="GO" id="GO:0008374">
    <property type="term" value="F:O-acyltransferase activity"/>
    <property type="evidence" value="ECO:0007669"/>
    <property type="project" value="TreeGrafter"/>
</dbReference>
<evidence type="ECO:0000256" key="2">
    <source>
        <dbReference type="ARBA" id="ARBA00022679"/>
    </source>
</evidence>
<name>A0A9Q8L6E1_PASFU</name>
<evidence type="ECO:0000256" key="1">
    <source>
        <dbReference type="ARBA" id="ARBA00007274"/>
    </source>
</evidence>